<evidence type="ECO:0000256" key="2">
    <source>
        <dbReference type="PROSITE-ProRule" id="PRU00703"/>
    </source>
</evidence>
<dbReference type="SUPFAM" id="SSF54631">
    <property type="entry name" value="CBS-domain pair"/>
    <property type="match status" value="1"/>
</dbReference>
<comment type="caution">
    <text evidence="4">The sequence shown here is derived from an EMBL/GenBank/DDBJ whole genome shotgun (WGS) entry which is preliminary data.</text>
</comment>
<keyword evidence="1 2" id="KW-0129">CBS domain</keyword>
<evidence type="ECO:0000256" key="1">
    <source>
        <dbReference type="ARBA" id="ARBA00023122"/>
    </source>
</evidence>
<keyword evidence="4" id="KW-0418">Kinase</keyword>
<evidence type="ECO:0000259" key="3">
    <source>
        <dbReference type="PROSITE" id="PS51371"/>
    </source>
</evidence>
<name>A0A1V4AQ81_9BACT</name>
<dbReference type="PROSITE" id="PS51371">
    <property type="entry name" value="CBS"/>
    <property type="match status" value="2"/>
</dbReference>
<dbReference type="EMBL" id="AYTS01000159">
    <property type="protein sequence ID" value="OOP55273.1"/>
    <property type="molecule type" value="Genomic_DNA"/>
</dbReference>
<evidence type="ECO:0000313" key="5">
    <source>
        <dbReference type="Proteomes" id="UP000189681"/>
    </source>
</evidence>
<evidence type="ECO:0000313" key="4">
    <source>
        <dbReference type="EMBL" id="OOP55273.1"/>
    </source>
</evidence>
<accession>A0A1V4AQ81</accession>
<dbReference type="GO" id="GO:0016301">
    <property type="term" value="F:kinase activity"/>
    <property type="evidence" value="ECO:0007669"/>
    <property type="project" value="UniProtKB-KW"/>
</dbReference>
<dbReference type="InterPro" id="IPR051257">
    <property type="entry name" value="Diverse_CBS-Domain"/>
</dbReference>
<feature type="domain" description="CBS" evidence="3">
    <location>
        <begin position="77"/>
        <end position="137"/>
    </location>
</feature>
<sequence>MAAREIVAKDIMTKTLIAAKKEATGRHLAEKMLSGSFSGMPVVDGNNKLIGVVSEFDLIKALEYGKPLDKVTAEEIMTKKPISVTEDTNVEDIIHIMTKQNVMRVPVVKNDIPIGVVSRCDILKCVYGVLKPEFIKISSERGEVEFFAEISSSEKTTLT</sequence>
<dbReference type="PANTHER" id="PTHR43080:SF26">
    <property type="entry name" value="REGULATORY PROTEIN"/>
    <property type="match status" value="1"/>
</dbReference>
<organism evidence="4 5">
    <name type="scientific">Candidatus Brocadia carolinensis</name>
    <dbReference type="NCBI Taxonomy" id="1004156"/>
    <lineage>
        <taxon>Bacteria</taxon>
        <taxon>Pseudomonadati</taxon>
        <taxon>Planctomycetota</taxon>
        <taxon>Candidatus Brocadiia</taxon>
        <taxon>Candidatus Brocadiales</taxon>
        <taxon>Candidatus Brocadiaceae</taxon>
        <taxon>Candidatus Brocadia</taxon>
    </lineage>
</organism>
<dbReference type="AlphaFoldDB" id="A0A1V4AQ81"/>
<dbReference type="STRING" id="1004156.AYP45_15700"/>
<dbReference type="InterPro" id="IPR046342">
    <property type="entry name" value="CBS_dom_sf"/>
</dbReference>
<proteinExistence type="predicted"/>
<dbReference type="SMART" id="SM00116">
    <property type="entry name" value="CBS"/>
    <property type="match status" value="2"/>
</dbReference>
<dbReference type="InterPro" id="IPR000644">
    <property type="entry name" value="CBS_dom"/>
</dbReference>
<reference evidence="4 5" key="1">
    <citation type="journal article" date="2017" name="Water Res.">
        <title>Discovery and metagenomic analysis of an anammox bacterial enrichment related to Candidatus "Brocadia caroliniensis" in a full-scale glycerol-fed nitritation-denitritation separate centrate treatment process.</title>
        <authorList>
            <person name="Park H."/>
            <person name="Brotto A.C."/>
            <person name="van Loosdrecht M.C."/>
            <person name="Chandran K."/>
        </authorList>
    </citation>
    <scope>NUCLEOTIDE SEQUENCE [LARGE SCALE GENOMIC DNA]</scope>
    <source>
        <strain evidence="4">26THWARD</strain>
    </source>
</reference>
<feature type="domain" description="CBS" evidence="3">
    <location>
        <begin position="12"/>
        <end position="68"/>
    </location>
</feature>
<dbReference type="Proteomes" id="UP000189681">
    <property type="component" value="Unassembled WGS sequence"/>
</dbReference>
<dbReference type="Pfam" id="PF00571">
    <property type="entry name" value="CBS"/>
    <property type="match status" value="2"/>
</dbReference>
<dbReference type="PANTHER" id="PTHR43080">
    <property type="entry name" value="CBS DOMAIN-CONTAINING PROTEIN CBSX3, MITOCHONDRIAL"/>
    <property type="match status" value="1"/>
</dbReference>
<dbReference type="Gene3D" id="3.10.580.10">
    <property type="entry name" value="CBS-domain"/>
    <property type="match status" value="1"/>
</dbReference>
<protein>
    <submittedName>
        <fullName evidence="4">Histidine kinase</fullName>
    </submittedName>
</protein>
<keyword evidence="4" id="KW-0808">Transferase</keyword>
<gene>
    <name evidence="4" type="ORF">AYP45_15700</name>
</gene>